<feature type="signal peptide" evidence="1">
    <location>
        <begin position="1"/>
        <end position="16"/>
    </location>
</feature>
<dbReference type="Proteomes" id="UP000005237">
    <property type="component" value="Unassembled WGS sequence"/>
</dbReference>
<reference evidence="3" key="1">
    <citation type="submission" date="2010-08" db="EMBL/GenBank/DDBJ databases">
        <authorList>
            <consortium name="Caenorhabditis japonica Sequencing Consortium"/>
            <person name="Wilson R.K."/>
        </authorList>
    </citation>
    <scope>NUCLEOTIDE SEQUENCE [LARGE SCALE GENOMIC DNA]</scope>
    <source>
        <strain evidence="3">DF5081</strain>
    </source>
</reference>
<accession>A0A8R1EFZ8</accession>
<evidence type="ECO:0000313" key="2">
    <source>
        <dbReference type="EnsemblMetazoa" id="CJA32842.1"/>
    </source>
</evidence>
<evidence type="ECO:0008006" key="4">
    <source>
        <dbReference type="Google" id="ProtNLM"/>
    </source>
</evidence>
<dbReference type="EnsemblMetazoa" id="CJA32842.1">
    <property type="protein sequence ID" value="CJA32842.1"/>
    <property type="gene ID" value="WBGene00208689"/>
</dbReference>
<evidence type="ECO:0000313" key="3">
    <source>
        <dbReference type="Proteomes" id="UP000005237"/>
    </source>
</evidence>
<organism evidence="2 3">
    <name type="scientific">Caenorhabditis japonica</name>
    <dbReference type="NCBI Taxonomy" id="281687"/>
    <lineage>
        <taxon>Eukaryota</taxon>
        <taxon>Metazoa</taxon>
        <taxon>Ecdysozoa</taxon>
        <taxon>Nematoda</taxon>
        <taxon>Chromadorea</taxon>
        <taxon>Rhabditida</taxon>
        <taxon>Rhabditina</taxon>
        <taxon>Rhabditomorpha</taxon>
        <taxon>Rhabditoidea</taxon>
        <taxon>Rhabditidae</taxon>
        <taxon>Peloderinae</taxon>
        <taxon>Caenorhabditis</taxon>
    </lineage>
</organism>
<evidence type="ECO:0000256" key="1">
    <source>
        <dbReference type="SAM" id="SignalP"/>
    </source>
</evidence>
<keyword evidence="1" id="KW-0732">Signal</keyword>
<reference evidence="2" key="2">
    <citation type="submission" date="2022-06" db="UniProtKB">
        <authorList>
            <consortium name="EnsemblMetazoa"/>
        </authorList>
    </citation>
    <scope>IDENTIFICATION</scope>
    <source>
        <strain evidence="2">DF5081</strain>
    </source>
</reference>
<keyword evidence="3" id="KW-1185">Reference proteome</keyword>
<proteinExistence type="predicted"/>
<dbReference type="AlphaFoldDB" id="A0A8R1EFZ8"/>
<protein>
    <recommendedName>
        <fullName evidence="4">Secreted protein</fullName>
    </recommendedName>
</protein>
<name>A0A8R1EFZ8_CAEJA</name>
<sequence length="82" mass="9900">MARLMFVYLFFHYLFSYRPPKKGSGNLQFFCCFFSSDGGLVWFHLLAPTDRPSMCLPHRFHLYRFLFIQLQQKQNRPSSKKQ</sequence>
<feature type="chain" id="PRO_5035770385" description="Secreted protein" evidence="1">
    <location>
        <begin position="17"/>
        <end position="82"/>
    </location>
</feature>